<proteinExistence type="predicted"/>
<dbReference type="PANTHER" id="PTHR11803">
    <property type="entry name" value="2-IMINOBUTANOATE/2-IMINOPROPANOATE DEAMINASE RIDA"/>
    <property type="match status" value="1"/>
</dbReference>
<accession>A0ABS6KFI0</accession>
<gene>
    <name evidence="1" type="ORF">FR943_00360</name>
</gene>
<comment type="caution">
    <text evidence="1">The sequence shown here is derived from an EMBL/GenBank/DDBJ whole genome shotgun (WGS) entry which is preliminary data.</text>
</comment>
<evidence type="ECO:0000313" key="1">
    <source>
        <dbReference type="EMBL" id="MBU9762311.1"/>
    </source>
</evidence>
<evidence type="ECO:0000313" key="2">
    <source>
        <dbReference type="Proteomes" id="UP000812982"/>
    </source>
</evidence>
<organism evidence="1 2">
    <name type="scientific">[Mycobacterium] fortunisiensis</name>
    <dbReference type="NCBI Taxonomy" id="2600579"/>
    <lineage>
        <taxon>Bacteria</taxon>
        <taxon>Bacillati</taxon>
        <taxon>Actinomycetota</taxon>
        <taxon>Actinomycetes</taxon>
        <taxon>Mycobacteriales</taxon>
        <taxon>Mycobacteriaceae</taxon>
        <taxon>Mycolicibacterium</taxon>
    </lineage>
</organism>
<keyword evidence="2" id="KW-1185">Reference proteome</keyword>
<dbReference type="CDD" id="cd02198">
    <property type="entry name" value="YjgH_like"/>
    <property type="match status" value="1"/>
</dbReference>
<dbReference type="RefSeq" id="WP_217154345.1">
    <property type="nucleotide sequence ID" value="NZ_VOMB01000001.1"/>
</dbReference>
<reference evidence="1 2" key="1">
    <citation type="journal article" date="2021" name="Sci. Rep.">
        <title>Phenotypic and genomic hallmarks of a novel, potentially pathogenic rapidly growing Mycobacterium species related to the Mycobacterium fortuitum complex.</title>
        <authorList>
            <person name="Gharbi R."/>
            <person name="Khanna V."/>
            <person name="Frigui W."/>
            <person name="Mhenni B."/>
            <person name="Brosch R."/>
            <person name="Mardassi H."/>
        </authorList>
    </citation>
    <scope>NUCLEOTIDE SEQUENCE [LARGE SCALE GENOMIC DNA]</scope>
    <source>
        <strain evidence="1 2">TNTM28</strain>
    </source>
</reference>
<dbReference type="InterPro" id="IPR006175">
    <property type="entry name" value="YjgF/YER057c/UK114"/>
</dbReference>
<dbReference type="InterPro" id="IPR038743">
    <property type="entry name" value="YjgH-like"/>
</dbReference>
<dbReference type="PANTHER" id="PTHR11803:SF44">
    <property type="entry name" value="RUTC FAMILY PROTEIN YJGH"/>
    <property type="match status" value="1"/>
</dbReference>
<protein>
    <submittedName>
        <fullName evidence="1">RidA family protein</fullName>
    </submittedName>
</protein>
<dbReference type="Proteomes" id="UP000812982">
    <property type="component" value="Unassembled WGS sequence"/>
</dbReference>
<name>A0ABS6KFI0_9MYCO</name>
<sequence>MTSDENIVIPAWMQPMYDTYHYAPAVIDGDQLRCSGMMGIRPDMTLPEDPQTQFRLAFENLRGVLAEAGLTFADVTDITSYHVGLQQHIQLFGAVKDEFVAAPYPAWTAVGVTELVLGALVEIQIIARIR</sequence>
<dbReference type="EMBL" id="VOMB01000001">
    <property type="protein sequence ID" value="MBU9762311.1"/>
    <property type="molecule type" value="Genomic_DNA"/>
</dbReference>
<dbReference type="Pfam" id="PF01042">
    <property type="entry name" value="Ribonuc_L-PSP"/>
    <property type="match status" value="1"/>
</dbReference>